<dbReference type="EMBL" id="CDMY01000450">
    <property type="protein sequence ID" value="CEM13971.1"/>
    <property type="molecule type" value="Genomic_DNA"/>
</dbReference>
<organism evidence="2 3">
    <name type="scientific">Vitrella brassicaformis (strain CCMP3155)</name>
    <dbReference type="NCBI Taxonomy" id="1169540"/>
    <lineage>
        <taxon>Eukaryota</taxon>
        <taxon>Sar</taxon>
        <taxon>Alveolata</taxon>
        <taxon>Colpodellida</taxon>
        <taxon>Vitrellaceae</taxon>
        <taxon>Vitrella</taxon>
    </lineage>
</organism>
<sequence length="279" mass="29388">MDKAGAAQDQPTVEGKATGAVDPAEEGSISGKFENLAIAGANLSMGALESSQGQPSSSSANGDVRFFGVGILTHTGDVIQGCLIATASAIKFVTLGEEGEEILLLNFDYAGIETLTLAHTSILIDTHGGTQETFSFDQAATALDVADVIQSKSTEAKENIIFMGLPMEKDKGVSQLSAEQRAPWEDAKVSEESQGRQWTSGSRFAGLAPLPAASVQQEQQVQLQGEEESTQPVEGCLHFIIGRDINSDAHTCSCDPIPAYILYFDEGSSLACTRIRGNA</sequence>
<feature type="region of interest" description="Disordered" evidence="1">
    <location>
        <begin position="1"/>
        <end position="26"/>
    </location>
</feature>
<dbReference type="VEuPathDB" id="CryptoDB:Vbra_9259"/>
<evidence type="ECO:0000313" key="3">
    <source>
        <dbReference type="Proteomes" id="UP000041254"/>
    </source>
</evidence>
<dbReference type="InParanoid" id="A0A0G4FK85"/>
<proteinExistence type="predicted"/>
<gene>
    <name evidence="2" type="ORF">Vbra_9259</name>
</gene>
<dbReference type="Proteomes" id="UP000041254">
    <property type="component" value="Unassembled WGS sequence"/>
</dbReference>
<evidence type="ECO:0000313" key="2">
    <source>
        <dbReference type="EMBL" id="CEM13971.1"/>
    </source>
</evidence>
<reference evidence="2 3" key="1">
    <citation type="submission" date="2014-11" db="EMBL/GenBank/DDBJ databases">
        <authorList>
            <person name="Zhu J."/>
            <person name="Qi W."/>
            <person name="Song R."/>
        </authorList>
    </citation>
    <scope>NUCLEOTIDE SEQUENCE [LARGE SCALE GENOMIC DNA]</scope>
</reference>
<name>A0A0G4FK85_VITBC</name>
<dbReference type="AlphaFoldDB" id="A0A0G4FK85"/>
<accession>A0A0G4FK85</accession>
<evidence type="ECO:0000256" key="1">
    <source>
        <dbReference type="SAM" id="MobiDB-lite"/>
    </source>
</evidence>
<keyword evidence="3" id="KW-1185">Reference proteome</keyword>
<protein>
    <submittedName>
        <fullName evidence="2">Uncharacterized protein</fullName>
    </submittedName>
</protein>